<feature type="region of interest" description="Disordered" evidence="1">
    <location>
        <begin position="1"/>
        <end position="88"/>
    </location>
</feature>
<feature type="compositionally biased region" description="Acidic residues" evidence="1">
    <location>
        <begin position="68"/>
        <end position="79"/>
    </location>
</feature>
<evidence type="ECO:0000313" key="2">
    <source>
        <dbReference type="EMBL" id="KAF9476937.1"/>
    </source>
</evidence>
<organism evidence="2 3">
    <name type="scientific">Pholiota conissans</name>
    <dbReference type="NCBI Taxonomy" id="109636"/>
    <lineage>
        <taxon>Eukaryota</taxon>
        <taxon>Fungi</taxon>
        <taxon>Dikarya</taxon>
        <taxon>Basidiomycota</taxon>
        <taxon>Agaricomycotina</taxon>
        <taxon>Agaricomycetes</taxon>
        <taxon>Agaricomycetidae</taxon>
        <taxon>Agaricales</taxon>
        <taxon>Agaricineae</taxon>
        <taxon>Strophariaceae</taxon>
        <taxon>Pholiota</taxon>
    </lineage>
</organism>
<dbReference type="AlphaFoldDB" id="A0A9P5YWF8"/>
<dbReference type="Proteomes" id="UP000807469">
    <property type="component" value="Unassembled WGS sequence"/>
</dbReference>
<name>A0A9P5YWF8_9AGAR</name>
<keyword evidence="3" id="KW-1185">Reference proteome</keyword>
<gene>
    <name evidence="2" type="ORF">BDN70DRAFT_896944</name>
</gene>
<dbReference type="EMBL" id="MU155277">
    <property type="protein sequence ID" value="KAF9476937.1"/>
    <property type="molecule type" value="Genomic_DNA"/>
</dbReference>
<comment type="caution">
    <text evidence="2">The sequence shown here is derived from an EMBL/GenBank/DDBJ whole genome shotgun (WGS) entry which is preliminary data.</text>
</comment>
<accession>A0A9P5YWF8</accession>
<proteinExistence type="predicted"/>
<protein>
    <submittedName>
        <fullName evidence="2">Uncharacterized protein</fullName>
    </submittedName>
</protein>
<reference evidence="2" key="1">
    <citation type="submission" date="2020-11" db="EMBL/GenBank/DDBJ databases">
        <authorList>
            <consortium name="DOE Joint Genome Institute"/>
            <person name="Ahrendt S."/>
            <person name="Riley R."/>
            <person name="Andreopoulos W."/>
            <person name="Labutti K."/>
            <person name="Pangilinan J."/>
            <person name="Ruiz-Duenas F.J."/>
            <person name="Barrasa J.M."/>
            <person name="Sanchez-Garcia M."/>
            <person name="Camarero S."/>
            <person name="Miyauchi S."/>
            <person name="Serrano A."/>
            <person name="Linde D."/>
            <person name="Babiker R."/>
            <person name="Drula E."/>
            <person name="Ayuso-Fernandez I."/>
            <person name="Pacheco R."/>
            <person name="Padilla G."/>
            <person name="Ferreira P."/>
            <person name="Barriuso J."/>
            <person name="Kellner H."/>
            <person name="Castanera R."/>
            <person name="Alfaro M."/>
            <person name="Ramirez L."/>
            <person name="Pisabarro A.G."/>
            <person name="Kuo A."/>
            <person name="Tritt A."/>
            <person name="Lipzen A."/>
            <person name="He G."/>
            <person name="Yan M."/>
            <person name="Ng V."/>
            <person name="Cullen D."/>
            <person name="Martin F."/>
            <person name="Rosso M.-N."/>
            <person name="Henrissat B."/>
            <person name="Hibbett D."/>
            <person name="Martinez A.T."/>
            <person name="Grigoriev I.V."/>
        </authorList>
    </citation>
    <scope>NUCLEOTIDE SEQUENCE</scope>
    <source>
        <strain evidence="2">CIRM-BRFM 674</strain>
    </source>
</reference>
<evidence type="ECO:0000313" key="3">
    <source>
        <dbReference type="Proteomes" id="UP000807469"/>
    </source>
</evidence>
<sequence>MTPLSNGSPAASVTEPQASHSRRRPLQREGAMIFSSAAEMALADAMSRSSPPPEQVLGKRSHGPNNEQDGEVTEPEDEASGAQTPEVSCGNVTAATLRYATHKKLRPEQRDEVQAFLQDSALGRQARLFVSILSIENKIDAFRSAAPPYQVSDELKTNINNYAIAVLLSTNISAYKGDIPRNHILDILKRYRFDLPQGIEHDYSNWEKITAAVSYALTQARAKIKKLIRDSINEDANVFSLAQLIVHGTFCRPTVQLCARVALMRAIYTECGGGEKYWNLIDQRLAFIRKTAGCNKRVVRAFRDILNTDRSTYGVGEDYEIGDVIPNDWQQKVDDVIAGSTDVVD</sequence>
<feature type="compositionally biased region" description="Polar residues" evidence="1">
    <location>
        <begin position="1"/>
        <end position="19"/>
    </location>
</feature>
<evidence type="ECO:0000256" key="1">
    <source>
        <dbReference type="SAM" id="MobiDB-lite"/>
    </source>
</evidence>
<dbReference type="OrthoDB" id="3236341at2759"/>